<feature type="compositionally biased region" description="Basic and acidic residues" evidence="1">
    <location>
        <begin position="167"/>
        <end position="184"/>
    </location>
</feature>
<sequence>AQHAGADPAAPPRALRPPVPPAAAGGGAAAVPPVRHQPRHRAEPLPRHVRLRGQGVRPRAAGVRRAAGRQRVGVPGDAGVRDGQRGGRGRLGRHRRPGRRPGAHRHAAPGGDGPRRGGVAAGDVPAGGAAGGGRAGAGPVRQPGRRRAAGRARRGDQAGRHGQRARAGRDRAARRADVRAGGHPERHRRRPGPAPAAVRRAARGDPRARPERGGAARRPDPGRQRRARRRRRAGGVRHRPRAAGRAGRGRAGCHGGGGRFLPGRRGEPAARRGVPPQPADADRLGRRLGGAQPVRAAVGPAPDHGHRDPAPLQRQGVGRGDAGPAVPLRGGPAGVRAAGPGPAGGGEGRPRLRGRAPV</sequence>
<feature type="compositionally biased region" description="Low complexity" evidence="1">
    <location>
        <begin position="52"/>
        <end position="78"/>
    </location>
</feature>
<feature type="compositionally biased region" description="Low complexity" evidence="1">
    <location>
        <begin position="117"/>
        <end position="127"/>
    </location>
</feature>
<feature type="compositionally biased region" description="Basic residues" evidence="1">
    <location>
        <begin position="224"/>
        <end position="242"/>
    </location>
</feature>
<feature type="compositionally biased region" description="Pro residues" evidence="1">
    <location>
        <begin position="9"/>
        <end position="21"/>
    </location>
</feature>
<reference evidence="2" key="1">
    <citation type="submission" date="2020-02" db="EMBL/GenBank/DDBJ databases">
        <authorList>
            <person name="Meier V. D."/>
        </authorList>
    </citation>
    <scope>NUCLEOTIDE SEQUENCE</scope>
    <source>
        <strain evidence="2">AVDCRST_MAG41</strain>
    </source>
</reference>
<organism evidence="2">
    <name type="scientific">uncultured Mycobacteriales bacterium</name>
    <dbReference type="NCBI Taxonomy" id="581187"/>
    <lineage>
        <taxon>Bacteria</taxon>
        <taxon>Bacillati</taxon>
        <taxon>Actinomycetota</taxon>
        <taxon>Actinomycetes</taxon>
        <taxon>Mycobacteriales</taxon>
        <taxon>environmental samples</taxon>
    </lineage>
</organism>
<feature type="compositionally biased region" description="Basic and acidic residues" evidence="1">
    <location>
        <begin position="202"/>
        <end position="223"/>
    </location>
</feature>
<gene>
    <name evidence="2" type="ORF">AVDCRST_MAG41-4172</name>
</gene>
<evidence type="ECO:0000256" key="1">
    <source>
        <dbReference type="SAM" id="MobiDB-lite"/>
    </source>
</evidence>
<feature type="region of interest" description="Disordered" evidence="1">
    <location>
        <begin position="1"/>
        <end position="358"/>
    </location>
</feature>
<name>A0A6J4JUT1_9ACTN</name>
<dbReference type="AlphaFoldDB" id="A0A6J4JUT1"/>
<feature type="compositionally biased region" description="Basic residues" evidence="1">
    <location>
        <begin position="87"/>
        <end position="107"/>
    </location>
</feature>
<evidence type="ECO:0000313" key="2">
    <source>
        <dbReference type="EMBL" id="CAA9288161.1"/>
    </source>
</evidence>
<accession>A0A6J4JUT1</accession>
<feature type="compositionally biased region" description="Basic residues" evidence="1">
    <location>
        <begin position="143"/>
        <end position="152"/>
    </location>
</feature>
<dbReference type="EMBL" id="CADCTP010000398">
    <property type="protein sequence ID" value="CAA9288161.1"/>
    <property type="molecule type" value="Genomic_DNA"/>
</dbReference>
<feature type="compositionally biased region" description="Low complexity" evidence="1">
    <location>
        <begin position="327"/>
        <end position="340"/>
    </location>
</feature>
<feature type="non-terminal residue" evidence="2">
    <location>
        <position position="1"/>
    </location>
</feature>
<proteinExistence type="predicted"/>
<protein>
    <submittedName>
        <fullName evidence="2">Uncharacterized protein</fullName>
    </submittedName>
</protein>
<feature type="compositionally biased region" description="Gly residues" evidence="1">
    <location>
        <begin position="249"/>
        <end position="260"/>
    </location>
</feature>
<feature type="non-terminal residue" evidence="2">
    <location>
        <position position="358"/>
    </location>
</feature>